<reference evidence="2 3" key="1">
    <citation type="submission" date="2024-08" db="EMBL/GenBank/DDBJ databases">
        <authorList>
            <person name="Cucini C."/>
            <person name="Frati F."/>
        </authorList>
    </citation>
    <scope>NUCLEOTIDE SEQUENCE [LARGE SCALE GENOMIC DNA]</scope>
</reference>
<dbReference type="EMBL" id="CAXLJM020000068">
    <property type="protein sequence ID" value="CAL8122697.1"/>
    <property type="molecule type" value="Genomic_DNA"/>
</dbReference>
<evidence type="ECO:0000313" key="2">
    <source>
        <dbReference type="EMBL" id="CAL8122697.1"/>
    </source>
</evidence>
<dbReference type="Proteomes" id="UP001642540">
    <property type="component" value="Unassembled WGS sequence"/>
</dbReference>
<keyword evidence="3" id="KW-1185">Reference proteome</keyword>
<feature type="chain" id="PRO_5047009568" evidence="1">
    <location>
        <begin position="21"/>
        <end position="131"/>
    </location>
</feature>
<evidence type="ECO:0000313" key="3">
    <source>
        <dbReference type="Proteomes" id="UP001642540"/>
    </source>
</evidence>
<proteinExistence type="predicted"/>
<sequence length="131" mass="13883">MKLYGALGALMAILVIKTEAGILPVQQLYYGYPESASQQTTVIRDALGNQGTGYAYRTSNGISSSSVAVSRSDNSKTLAYLPAAFAAAPVVATQPVVYAHHHNHHHQPAISVASGGYHIPGVVYSDYNSYV</sequence>
<feature type="signal peptide" evidence="1">
    <location>
        <begin position="1"/>
        <end position="20"/>
    </location>
</feature>
<organism evidence="2 3">
    <name type="scientific">Orchesella dallaii</name>
    <dbReference type="NCBI Taxonomy" id="48710"/>
    <lineage>
        <taxon>Eukaryota</taxon>
        <taxon>Metazoa</taxon>
        <taxon>Ecdysozoa</taxon>
        <taxon>Arthropoda</taxon>
        <taxon>Hexapoda</taxon>
        <taxon>Collembola</taxon>
        <taxon>Entomobryomorpha</taxon>
        <taxon>Entomobryoidea</taxon>
        <taxon>Orchesellidae</taxon>
        <taxon>Orchesellinae</taxon>
        <taxon>Orchesella</taxon>
    </lineage>
</organism>
<name>A0ABP1REW3_9HEXA</name>
<accession>A0ABP1REW3</accession>
<protein>
    <submittedName>
        <fullName evidence="2">Uncharacterized protein</fullName>
    </submittedName>
</protein>
<evidence type="ECO:0000256" key="1">
    <source>
        <dbReference type="SAM" id="SignalP"/>
    </source>
</evidence>
<gene>
    <name evidence="2" type="ORF">ODALV1_LOCUS19919</name>
</gene>
<keyword evidence="1" id="KW-0732">Signal</keyword>
<comment type="caution">
    <text evidence="2">The sequence shown here is derived from an EMBL/GenBank/DDBJ whole genome shotgun (WGS) entry which is preliminary data.</text>
</comment>